<name>A0ABV6ZN21_9HYPH</name>
<evidence type="ECO:0000313" key="1">
    <source>
        <dbReference type="EMBL" id="MFC2253600.1"/>
    </source>
</evidence>
<dbReference type="Proteomes" id="UP001595190">
    <property type="component" value="Unassembled WGS sequence"/>
</dbReference>
<sequence length="62" mass="6886">MALTCQPRPDEDLDVELAEVIRRLAEALYDGEPEPVDLDDVDEAADLATARPDGRQIREGSY</sequence>
<reference evidence="1 2" key="1">
    <citation type="submission" date="2024-09" db="EMBL/GenBank/DDBJ databases">
        <title>Description of Labrys sedimenti sp. nov., isolated from a diclofenac-degrading enrichment culture, and genome-based reclassification of Labrys portucalensis as a later heterotypic synonym of Labrys neptuniae.</title>
        <authorList>
            <person name="Tancsics A."/>
            <person name="Csepanyi A."/>
        </authorList>
    </citation>
    <scope>NUCLEOTIDE SEQUENCE [LARGE SCALE GENOMIC DNA]</scope>
    <source>
        <strain evidence="1 2">LMG 23412</strain>
    </source>
</reference>
<protein>
    <submittedName>
        <fullName evidence="1">Uncharacterized protein</fullName>
    </submittedName>
</protein>
<dbReference type="RefSeq" id="WP_394314424.1">
    <property type="nucleotide sequence ID" value="NZ_JBHGPK010000020.1"/>
</dbReference>
<dbReference type="EMBL" id="JBHGPK010000020">
    <property type="protein sequence ID" value="MFC2253600.1"/>
    <property type="molecule type" value="Genomic_DNA"/>
</dbReference>
<gene>
    <name evidence="1" type="ORF">ACETRX_28490</name>
</gene>
<comment type="caution">
    <text evidence="1">The sequence shown here is derived from an EMBL/GenBank/DDBJ whole genome shotgun (WGS) entry which is preliminary data.</text>
</comment>
<proteinExistence type="predicted"/>
<accession>A0ABV6ZN21</accession>
<organism evidence="1 2">
    <name type="scientific">Labrys neptuniae</name>
    <dbReference type="NCBI Taxonomy" id="376174"/>
    <lineage>
        <taxon>Bacteria</taxon>
        <taxon>Pseudomonadati</taxon>
        <taxon>Pseudomonadota</taxon>
        <taxon>Alphaproteobacteria</taxon>
        <taxon>Hyphomicrobiales</taxon>
        <taxon>Xanthobacteraceae</taxon>
        <taxon>Labrys</taxon>
    </lineage>
</organism>
<evidence type="ECO:0000313" key="2">
    <source>
        <dbReference type="Proteomes" id="UP001595190"/>
    </source>
</evidence>